<organism evidence="5">
    <name type="scientific">Caenorhabditis remanei</name>
    <name type="common">Caenorhabditis vulgaris</name>
    <dbReference type="NCBI Taxonomy" id="31234"/>
    <lineage>
        <taxon>Eukaryota</taxon>
        <taxon>Metazoa</taxon>
        <taxon>Ecdysozoa</taxon>
        <taxon>Nematoda</taxon>
        <taxon>Chromadorea</taxon>
        <taxon>Rhabditida</taxon>
        <taxon>Rhabditina</taxon>
        <taxon>Rhabditomorpha</taxon>
        <taxon>Rhabditoidea</taxon>
        <taxon>Rhabditidae</taxon>
        <taxon>Peloderinae</taxon>
        <taxon>Caenorhabditis</taxon>
    </lineage>
</organism>
<dbReference type="PANTHER" id="PTHR31024:SF6">
    <property type="entry name" value="VWFA DOMAIN-CONTAINING PROTEIN"/>
    <property type="match status" value="1"/>
</dbReference>
<dbReference type="PROSITE" id="PS50041">
    <property type="entry name" value="C_TYPE_LECTIN_2"/>
    <property type="match status" value="1"/>
</dbReference>
<protein>
    <recommendedName>
        <fullName evidence="6">VWFA domain-containing protein</fullName>
    </recommendedName>
</protein>
<keyword evidence="5" id="KW-1185">Reference proteome</keyword>
<feature type="signal peptide" evidence="1">
    <location>
        <begin position="1"/>
        <end position="18"/>
    </location>
</feature>
<dbReference type="GO" id="GO:0045087">
    <property type="term" value="P:innate immune response"/>
    <property type="evidence" value="ECO:0007669"/>
    <property type="project" value="TreeGrafter"/>
</dbReference>
<gene>
    <name evidence="4" type="ORF">CRE_04223</name>
</gene>
<dbReference type="eggNOG" id="ENOG502SH29">
    <property type="taxonomic scope" value="Eukaryota"/>
</dbReference>
<feature type="domain" description="C-type lectin" evidence="2">
    <location>
        <begin position="268"/>
        <end position="399"/>
    </location>
</feature>
<dbReference type="Gene3D" id="3.10.100.10">
    <property type="entry name" value="Mannose-Binding Protein A, subunit A"/>
    <property type="match status" value="1"/>
</dbReference>
<accession>E3MYT2</accession>
<sequence length="411" mass="46020">MRIFIFLIFFLVIQYVYADHYTPYSSLSYVDRPCGTDLSNLWLDVVLVVDNSEEMGSQRLFDVAANIIDVFGANTRIGSNSSEPITTRVGLITYNFNATLNANLSQFQSYDDLSNGVFHSLSNVTNSTDSFIGTGLAMAEQLLRRQNFNTTRDHYKKVIIVYASAFQRNEDETPEWIADRLKGSGVKIITVGYGNSHGLIKSLSNIASPGLSFNSSGDGNLINQIQTSLLQGKFQCNYIFYISISANCYCPSTWIQYTSSYSNSSSYHYGLCIQPVPTLTTWRMAHYACIFLGNHSSLATEYNQDKHDFLLDAVKDTSGFSPPYQYHIGLMSNSYYWGWDPPTGSSGPTLQSWSNWILGFQGDTEARSVINIESENLKEGTTGWLNIDDTRTKAGYVCESYACDTDNYCHS</sequence>
<dbReference type="PROSITE" id="PS50234">
    <property type="entry name" value="VWFA"/>
    <property type="match status" value="1"/>
</dbReference>
<dbReference type="HOGENOM" id="CLU_060615_0_0_1"/>
<dbReference type="SMART" id="SM00327">
    <property type="entry name" value="VWA"/>
    <property type="match status" value="1"/>
</dbReference>
<evidence type="ECO:0000256" key="1">
    <source>
        <dbReference type="SAM" id="SignalP"/>
    </source>
</evidence>
<keyword evidence="1" id="KW-0732">Signal</keyword>
<feature type="domain" description="VWFA" evidence="3">
    <location>
        <begin position="44"/>
        <end position="229"/>
    </location>
</feature>
<dbReference type="InParanoid" id="E3MYT2"/>
<dbReference type="SUPFAM" id="SSF56436">
    <property type="entry name" value="C-type lectin-like"/>
    <property type="match status" value="1"/>
</dbReference>
<dbReference type="InterPro" id="IPR036465">
    <property type="entry name" value="vWFA_dom_sf"/>
</dbReference>
<dbReference type="EMBL" id="DS268498">
    <property type="protein sequence ID" value="EFP12243.1"/>
    <property type="molecule type" value="Genomic_DNA"/>
</dbReference>
<feature type="chain" id="PRO_5003177846" description="VWFA domain-containing protein" evidence="1">
    <location>
        <begin position="19"/>
        <end position="411"/>
    </location>
</feature>
<evidence type="ECO:0000313" key="5">
    <source>
        <dbReference type="Proteomes" id="UP000008281"/>
    </source>
</evidence>
<dbReference type="SMART" id="SM00034">
    <property type="entry name" value="CLECT"/>
    <property type="match status" value="1"/>
</dbReference>
<dbReference type="Proteomes" id="UP000008281">
    <property type="component" value="Unassembled WGS sequence"/>
</dbReference>
<proteinExistence type="predicted"/>
<dbReference type="CDD" id="cd00037">
    <property type="entry name" value="CLECT"/>
    <property type="match status" value="1"/>
</dbReference>
<dbReference type="AlphaFoldDB" id="E3MYT2"/>
<dbReference type="Pfam" id="PF00092">
    <property type="entry name" value="VWA"/>
    <property type="match status" value="1"/>
</dbReference>
<dbReference type="InterPro" id="IPR016187">
    <property type="entry name" value="CTDL_fold"/>
</dbReference>
<dbReference type="Gene3D" id="3.40.50.410">
    <property type="entry name" value="von Willebrand factor, type A domain"/>
    <property type="match status" value="1"/>
</dbReference>
<evidence type="ECO:0000259" key="2">
    <source>
        <dbReference type="PROSITE" id="PS50041"/>
    </source>
</evidence>
<dbReference type="InterPro" id="IPR002035">
    <property type="entry name" value="VWF_A"/>
</dbReference>
<dbReference type="SUPFAM" id="SSF53300">
    <property type="entry name" value="vWA-like"/>
    <property type="match status" value="1"/>
</dbReference>
<reference evidence="4" key="1">
    <citation type="submission" date="2007-07" db="EMBL/GenBank/DDBJ databases">
        <title>PCAP assembly of the Caenorhabditis remanei genome.</title>
        <authorList>
            <consortium name="The Caenorhabditis remanei Sequencing Consortium"/>
            <person name="Wilson R.K."/>
        </authorList>
    </citation>
    <scope>NUCLEOTIDE SEQUENCE [LARGE SCALE GENOMIC DNA]</scope>
    <source>
        <strain evidence="4">PB4641</strain>
    </source>
</reference>
<name>E3MYT2_CAERE</name>
<evidence type="ECO:0008006" key="6">
    <source>
        <dbReference type="Google" id="ProtNLM"/>
    </source>
</evidence>
<dbReference type="STRING" id="31234.E3MYT2"/>
<dbReference type="InterPro" id="IPR016186">
    <property type="entry name" value="C-type_lectin-like/link_sf"/>
</dbReference>
<dbReference type="InterPro" id="IPR001304">
    <property type="entry name" value="C-type_lectin-like"/>
</dbReference>
<evidence type="ECO:0000313" key="4">
    <source>
        <dbReference type="EMBL" id="EFP12243.1"/>
    </source>
</evidence>
<evidence type="ECO:0000259" key="3">
    <source>
        <dbReference type="PROSITE" id="PS50234"/>
    </source>
</evidence>
<dbReference type="PANTHER" id="PTHR31024">
    <property type="entry name" value="C-TYPE LECTIN"/>
    <property type="match status" value="1"/>
</dbReference>